<reference evidence="3 4" key="1">
    <citation type="submission" date="2020-07" db="EMBL/GenBank/DDBJ databases">
        <authorList>
            <person name="Sun Q."/>
        </authorList>
    </citation>
    <scope>NUCLEOTIDE SEQUENCE [LARGE SCALE GENOMIC DNA]</scope>
    <source>
        <strain evidence="3 4">MAH-1</strain>
    </source>
</reference>
<keyword evidence="1" id="KW-0732">Signal</keyword>
<dbReference type="Pfam" id="PF04945">
    <property type="entry name" value="YHS"/>
    <property type="match status" value="1"/>
</dbReference>
<dbReference type="InterPro" id="IPR007029">
    <property type="entry name" value="YHS_dom"/>
</dbReference>
<dbReference type="EMBL" id="JACBJI010000003">
    <property type="protein sequence ID" value="NYA70762.1"/>
    <property type="molecule type" value="Genomic_DNA"/>
</dbReference>
<feature type="chain" id="PRO_5030749764" evidence="1">
    <location>
        <begin position="21"/>
        <end position="156"/>
    </location>
</feature>
<name>A0A7Y8Y1M8_9FLAO</name>
<evidence type="ECO:0000313" key="3">
    <source>
        <dbReference type="EMBL" id="NYA70762.1"/>
    </source>
</evidence>
<gene>
    <name evidence="3" type="ORF">HZF10_07530</name>
</gene>
<feature type="domain" description="YHS" evidence="2">
    <location>
        <begin position="46"/>
        <end position="89"/>
    </location>
</feature>
<evidence type="ECO:0000313" key="4">
    <source>
        <dbReference type="Proteomes" id="UP000535020"/>
    </source>
</evidence>
<dbReference type="RefSeq" id="WP_176005588.1">
    <property type="nucleotide sequence ID" value="NZ_JABWMI010000010.1"/>
</dbReference>
<comment type="caution">
    <text evidence="3">The sequence shown here is derived from an EMBL/GenBank/DDBJ whole genome shotgun (WGS) entry which is preliminary data.</text>
</comment>
<keyword evidence="4" id="KW-1185">Reference proteome</keyword>
<feature type="signal peptide" evidence="1">
    <location>
        <begin position="1"/>
        <end position="20"/>
    </location>
</feature>
<protein>
    <submittedName>
        <fullName evidence="3">YHS domain-containing protein</fullName>
    </submittedName>
</protein>
<organism evidence="3 4">
    <name type="scientific">Flavobacterium agri</name>
    <dbReference type="NCBI Taxonomy" id="2743471"/>
    <lineage>
        <taxon>Bacteria</taxon>
        <taxon>Pseudomonadati</taxon>
        <taxon>Bacteroidota</taxon>
        <taxon>Flavobacteriia</taxon>
        <taxon>Flavobacteriales</taxon>
        <taxon>Flavobacteriaceae</taxon>
        <taxon>Flavobacterium</taxon>
    </lineage>
</organism>
<proteinExistence type="predicted"/>
<dbReference type="NCBIfam" id="NF041384">
    <property type="entry name" value="YHS_seleno_dom"/>
    <property type="match status" value="1"/>
</dbReference>
<accession>A0A7Y8Y1M8</accession>
<sequence length="156" mass="17723">MKSRMIMMWAAILMFSAVFAQTENKRKAEFNLENGLAIQGYDPVSYFSQQKAVKGKPGIAASYQGATYYFSSEANKEAFRKNPAGYEPQYGGWCAYAMGDYGKKVEINPETFKIINGKLYLFYNAYLNNTLKTWNKNEVVLKKQADANWGKFIGKP</sequence>
<dbReference type="Proteomes" id="UP000535020">
    <property type="component" value="Unassembled WGS sequence"/>
</dbReference>
<dbReference type="AlphaFoldDB" id="A0A7Y8Y1M8"/>
<evidence type="ECO:0000256" key="1">
    <source>
        <dbReference type="SAM" id="SignalP"/>
    </source>
</evidence>
<evidence type="ECO:0000259" key="2">
    <source>
        <dbReference type="Pfam" id="PF04945"/>
    </source>
</evidence>